<dbReference type="AlphaFoldDB" id="A0A9W4E6Z3"/>
<dbReference type="InterPro" id="IPR000468">
    <property type="entry name" value="Barstar"/>
</dbReference>
<gene>
    <name evidence="3" type="ORF">SCOCK_270090</name>
</gene>
<dbReference type="Proteomes" id="UP001152519">
    <property type="component" value="Unassembled WGS sequence"/>
</dbReference>
<accession>A0A9W4E6Z3</accession>
<name>A0A9W4E6Z3_9ACTN</name>
<organism evidence="3 4">
    <name type="scientific">Actinacidiphila cocklensis</name>
    <dbReference type="NCBI Taxonomy" id="887465"/>
    <lineage>
        <taxon>Bacteria</taxon>
        <taxon>Bacillati</taxon>
        <taxon>Actinomycetota</taxon>
        <taxon>Actinomycetes</taxon>
        <taxon>Kitasatosporales</taxon>
        <taxon>Streptomycetaceae</taxon>
        <taxon>Actinacidiphila</taxon>
    </lineage>
</organism>
<dbReference type="Pfam" id="PF01337">
    <property type="entry name" value="Barstar"/>
    <property type="match status" value="1"/>
</dbReference>
<evidence type="ECO:0000259" key="2">
    <source>
        <dbReference type="Pfam" id="PF01337"/>
    </source>
</evidence>
<feature type="domain" description="Barstar (barnase inhibitor)" evidence="2">
    <location>
        <begin position="2"/>
        <end position="97"/>
    </location>
</feature>
<keyword evidence="4" id="KW-1185">Reference proteome</keyword>
<dbReference type="CDD" id="cd05141">
    <property type="entry name" value="Barstar_evA4336-like"/>
    <property type="match status" value="1"/>
</dbReference>
<proteinExistence type="inferred from homology"/>
<evidence type="ECO:0000313" key="4">
    <source>
        <dbReference type="Proteomes" id="UP001152519"/>
    </source>
</evidence>
<reference evidence="3" key="1">
    <citation type="submission" date="2021-05" db="EMBL/GenBank/DDBJ databases">
        <authorList>
            <person name="Arsene-Ploetze F."/>
        </authorList>
    </citation>
    <scope>NUCLEOTIDE SEQUENCE</scope>
    <source>
        <strain evidence="3">DSM 42138</strain>
    </source>
</reference>
<evidence type="ECO:0000256" key="1">
    <source>
        <dbReference type="ARBA" id="ARBA00006845"/>
    </source>
</evidence>
<comment type="similarity">
    <text evidence="1">Belongs to the barstar family.</text>
</comment>
<dbReference type="EMBL" id="CAJSLV010000056">
    <property type="protein sequence ID" value="CAG6394509.1"/>
    <property type="molecule type" value="Genomic_DNA"/>
</dbReference>
<comment type="caution">
    <text evidence="3">The sequence shown here is derived from an EMBL/GenBank/DDBJ whole genome shotgun (WGS) entry which is preliminary data.</text>
</comment>
<dbReference type="SUPFAM" id="SSF52038">
    <property type="entry name" value="Barstar-related"/>
    <property type="match status" value="1"/>
</dbReference>
<dbReference type="Gene3D" id="3.30.370.10">
    <property type="entry name" value="Barstar-like"/>
    <property type="match status" value="1"/>
</dbReference>
<protein>
    <submittedName>
        <fullName evidence="3">Barstar (Barnase inhibitor)</fullName>
    </submittedName>
</protein>
<sequence length="98" mass="11387">MRVLDLTGVGDRQGFMDRCTADLGLPDWFGRNWDALADCLTDLSWWPAEPGGRRLVVRGWHGYAALLPREWRIVKDILRDAELFWQDTDTELRVVLED</sequence>
<dbReference type="RefSeq" id="WP_251491029.1">
    <property type="nucleotide sequence ID" value="NZ_CAJSLV010000056.1"/>
</dbReference>
<evidence type="ECO:0000313" key="3">
    <source>
        <dbReference type="EMBL" id="CAG6394509.1"/>
    </source>
</evidence>
<dbReference type="InterPro" id="IPR035905">
    <property type="entry name" value="Barstar-like_sf"/>
</dbReference>